<evidence type="ECO:0000256" key="10">
    <source>
        <dbReference type="ARBA" id="ARBA00023002"/>
    </source>
</evidence>
<evidence type="ECO:0000256" key="11">
    <source>
        <dbReference type="ARBA" id="ARBA00048996"/>
    </source>
</evidence>
<gene>
    <name evidence="12" type="primary">pyrD</name>
    <name evidence="14" type="ORF">J9259_00775</name>
</gene>
<dbReference type="SUPFAM" id="SSF51395">
    <property type="entry name" value="FMN-linked oxidoreductases"/>
    <property type="match status" value="1"/>
</dbReference>
<feature type="binding site" evidence="12">
    <location>
        <position position="122"/>
    </location>
    <ligand>
        <name>substrate</name>
    </ligand>
</feature>
<evidence type="ECO:0000256" key="7">
    <source>
        <dbReference type="ARBA" id="ARBA00022630"/>
    </source>
</evidence>
<comment type="function">
    <text evidence="1">Catalyzes the conversion of dihydroorotate to orotate with NAD(+) as electron acceptor.</text>
</comment>
<evidence type="ECO:0000256" key="1">
    <source>
        <dbReference type="ARBA" id="ARBA00003616"/>
    </source>
</evidence>
<feature type="active site" description="Nucleophile" evidence="12">
    <location>
        <position position="125"/>
    </location>
</feature>
<evidence type="ECO:0000259" key="13">
    <source>
        <dbReference type="Pfam" id="PF01180"/>
    </source>
</evidence>
<dbReference type="HAMAP" id="MF_00224">
    <property type="entry name" value="DHO_dh_type1"/>
    <property type="match status" value="1"/>
</dbReference>
<comment type="similarity">
    <text evidence="4 12">Belongs to the dihydroorotate dehydrogenase family. Type 1 subfamily.</text>
</comment>
<comment type="cofactor">
    <cofactor evidence="12">
        <name>FMN</name>
        <dbReference type="ChEBI" id="CHEBI:58210"/>
    </cofactor>
    <text evidence="12">Binds 1 FMN per subunit.</text>
</comment>
<evidence type="ECO:0000256" key="8">
    <source>
        <dbReference type="ARBA" id="ARBA00022643"/>
    </source>
</evidence>
<evidence type="ECO:0000256" key="2">
    <source>
        <dbReference type="ARBA" id="ARBA00004496"/>
    </source>
</evidence>
<feature type="binding site" evidence="12">
    <location>
        <position position="122"/>
    </location>
    <ligand>
        <name>FMN</name>
        <dbReference type="ChEBI" id="CHEBI:58210"/>
    </ligand>
</feature>
<feature type="binding site" evidence="12">
    <location>
        <begin position="187"/>
        <end position="188"/>
    </location>
    <ligand>
        <name>substrate</name>
    </ligand>
</feature>
<dbReference type="AlphaFoldDB" id="A0A8J8CA31"/>
<dbReference type="InterPro" id="IPR012135">
    <property type="entry name" value="Dihydroorotate_DH_1_2"/>
</dbReference>
<dbReference type="GO" id="GO:0004589">
    <property type="term" value="F:dihydroorotate dehydrogenase (NAD+) activity"/>
    <property type="evidence" value="ECO:0007669"/>
    <property type="project" value="UniProtKB-EC"/>
</dbReference>
<protein>
    <recommendedName>
        <fullName evidence="12">Dihydroorotate dehydrogenase</fullName>
        <shortName evidence="12">DHOD</shortName>
        <shortName evidence="12">DHODase</shortName>
        <shortName evidence="12">DHOdehase</shortName>
        <ecNumber evidence="12">1.3.-.-</ecNumber>
    </recommendedName>
</protein>
<feature type="binding site" evidence="12">
    <location>
        <position position="212"/>
    </location>
    <ligand>
        <name>FMN</name>
        <dbReference type="ChEBI" id="CHEBI:58210"/>
    </ligand>
</feature>
<feature type="binding site" evidence="12">
    <location>
        <begin position="238"/>
        <end position="239"/>
    </location>
    <ligand>
        <name>FMN</name>
        <dbReference type="ChEBI" id="CHEBI:58210"/>
    </ligand>
</feature>
<evidence type="ECO:0000256" key="4">
    <source>
        <dbReference type="ARBA" id="ARBA00008008"/>
    </source>
</evidence>
<keyword evidence="6 12" id="KW-0963">Cytoplasm</keyword>
<dbReference type="PROSITE" id="PS00911">
    <property type="entry name" value="DHODEHASE_1"/>
    <property type="match status" value="1"/>
</dbReference>
<keyword evidence="7 12" id="KW-0285">Flavoprotein</keyword>
<comment type="subcellular location">
    <subcellularLocation>
        <location evidence="2 12">Cytoplasm</location>
    </subcellularLocation>
</comment>
<comment type="caution">
    <text evidence="14">The sequence shown here is derived from an EMBL/GenBank/DDBJ whole genome shotgun (WGS) entry which is preliminary data.</text>
</comment>
<comment type="pathway">
    <text evidence="3">Pyrimidine metabolism; UMP biosynthesis via de novo pathway; orotate from (S)-dihydroorotate (NAD(+) route): step 1/1.</text>
</comment>
<evidence type="ECO:0000256" key="6">
    <source>
        <dbReference type="ARBA" id="ARBA00022490"/>
    </source>
</evidence>
<keyword evidence="9 12" id="KW-0665">Pyrimidine biosynthesis</keyword>
<dbReference type="NCBIfam" id="NF005574">
    <property type="entry name" value="PRK07259.1"/>
    <property type="match status" value="1"/>
</dbReference>
<evidence type="ECO:0000256" key="5">
    <source>
        <dbReference type="ARBA" id="ARBA00011669"/>
    </source>
</evidence>
<feature type="binding site" evidence="12">
    <location>
        <position position="186"/>
    </location>
    <ligand>
        <name>FMN</name>
        <dbReference type="ChEBI" id="CHEBI:58210"/>
    </ligand>
</feature>
<evidence type="ECO:0000313" key="14">
    <source>
        <dbReference type="EMBL" id="MBX8631048.1"/>
    </source>
</evidence>
<keyword evidence="10 12" id="KW-0560">Oxidoreductase</keyword>
<feature type="binding site" evidence="12">
    <location>
        <position position="160"/>
    </location>
    <ligand>
        <name>FMN</name>
        <dbReference type="ChEBI" id="CHEBI:58210"/>
    </ligand>
</feature>
<dbReference type="CDD" id="cd04740">
    <property type="entry name" value="DHOD_1B_like"/>
    <property type="match status" value="1"/>
</dbReference>
<comment type="catalytic activity">
    <reaction evidence="12">
        <text>(S)-dihydroorotate + A = orotate + AH2</text>
        <dbReference type="Rhea" id="RHEA:18073"/>
        <dbReference type="ChEBI" id="CHEBI:13193"/>
        <dbReference type="ChEBI" id="CHEBI:17499"/>
        <dbReference type="ChEBI" id="CHEBI:30839"/>
        <dbReference type="ChEBI" id="CHEBI:30864"/>
    </reaction>
</comment>
<organism evidence="14 15">
    <name type="scientific">Candidatus Sysuiplasma superficiale</name>
    <dbReference type="NCBI Taxonomy" id="2823368"/>
    <lineage>
        <taxon>Archaea</taxon>
        <taxon>Methanobacteriati</taxon>
        <taxon>Thermoplasmatota</taxon>
        <taxon>Thermoplasmata</taxon>
        <taxon>Candidatus Sysuiplasmatales</taxon>
        <taxon>Candidatus Sysuiplasmataceae</taxon>
        <taxon>Candidatus Sysuiplasma</taxon>
    </lineage>
</organism>
<feature type="binding site" evidence="12">
    <location>
        <begin position="66"/>
        <end position="70"/>
    </location>
    <ligand>
        <name>substrate</name>
    </ligand>
</feature>
<sequence>MTCKVGKVSLRNPSMLASGILGETAASMLRVHQAGAGAVVTKSIGLETNEGYLNPTVFSMKEGLLNAMGLPNPGIMDYGEVVERLVSEKVTVIGSIYGSSPSEFAKLARAMEEYGAEAVELNLSCPHAHGVGSEIGSTPEAVSSVVSAVKGAIDIPVWAKLTPNVASTAELAVAAEDSGADAVVCINTVKAMAISADLRMPVLSNGVGGLSGRAIKPVGLRCVYETFERCSIPIVGVGGIYTGTDAAEYIMAGATAFQIGTAVSELGVNVFGSVVSELREFMKREGFADLKEMRGIAHRRT</sequence>
<dbReference type="GO" id="GO:0044205">
    <property type="term" value="P:'de novo' UMP biosynthetic process"/>
    <property type="evidence" value="ECO:0007669"/>
    <property type="project" value="UniProtKB-UniRule"/>
</dbReference>
<feature type="binding site" evidence="12">
    <location>
        <position position="18"/>
    </location>
    <ligand>
        <name>FMN</name>
        <dbReference type="ChEBI" id="CHEBI:58210"/>
    </ligand>
</feature>
<feature type="binding site" evidence="12">
    <location>
        <begin position="260"/>
        <end position="261"/>
    </location>
    <ligand>
        <name>FMN</name>
        <dbReference type="ChEBI" id="CHEBI:58210"/>
    </ligand>
</feature>
<dbReference type="NCBIfam" id="TIGR01037">
    <property type="entry name" value="pyrD_sub1_fam"/>
    <property type="match status" value="1"/>
</dbReference>
<dbReference type="EC" id="1.3.-.-" evidence="12"/>
<evidence type="ECO:0000256" key="12">
    <source>
        <dbReference type="HAMAP-Rule" id="MF_00224"/>
    </source>
</evidence>
<reference evidence="14" key="1">
    <citation type="submission" date="2021-04" db="EMBL/GenBank/DDBJ databases">
        <title>Genomic insights into ecological role and evolution of a novel Thermoplasmata order Candidatus Sysuiplasmatales.</title>
        <authorList>
            <person name="Yuan Y."/>
        </authorList>
    </citation>
    <scope>NUCLEOTIDE SEQUENCE</scope>
    <source>
        <strain evidence="14">YP2-bin.285</strain>
    </source>
</reference>
<dbReference type="GO" id="GO:0006207">
    <property type="term" value="P:'de novo' pyrimidine nucleobase biosynthetic process"/>
    <property type="evidence" value="ECO:0007669"/>
    <property type="project" value="InterPro"/>
</dbReference>
<dbReference type="PANTHER" id="PTHR43073:SF2">
    <property type="entry name" value="DIHYDROPYRIMIDINE DEHYDROGENASE [NADP(+)]"/>
    <property type="match status" value="1"/>
</dbReference>
<name>A0A8J8CA31_9ARCH</name>
<feature type="binding site" evidence="12">
    <location>
        <begin position="42"/>
        <end position="43"/>
    </location>
    <ligand>
        <name>FMN</name>
        <dbReference type="ChEBI" id="CHEBI:58210"/>
    </ligand>
</feature>
<dbReference type="InterPro" id="IPR005720">
    <property type="entry name" value="Dihydroorotate_DH_cat"/>
</dbReference>
<dbReference type="PANTHER" id="PTHR43073">
    <property type="entry name" value="DIHYDROPYRIMIDINE DEHYDROGENASE [NADP(+)]"/>
    <property type="match status" value="1"/>
</dbReference>
<proteinExistence type="inferred from homology"/>
<dbReference type="InterPro" id="IPR024920">
    <property type="entry name" value="Dihydroorotate_DH_1"/>
</dbReference>
<keyword evidence="8 12" id="KW-0288">FMN</keyword>
<dbReference type="Gene3D" id="3.20.20.70">
    <property type="entry name" value="Aldolase class I"/>
    <property type="match status" value="1"/>
</dbReference>
<comment type="caution">
    <text evidence="12">Lacks conserved residue(s) required for the propagation of feature annotation.</text>
</comment>
<dbReference type="InterPro" id="IPR033888">
    <property type="entry name" value="DHOD_1B"/>
</dbReference>
<evidence type="ECO:0000256" key="3">
    <source>
        <dbReference type="ARBA" id="ARBA00004715"/>
    </source>
</evidence>
<dbReference type="InterPro" id="IPR013785">
    <property type="entry name" value="Aldolase_TIM"/>
</dbReference>
<evidence type="ECO:0000256" key="9">
    <source>
        <dbReference type="ARBA" id="ARBA00022975"/>
    </source>
</evidence>
<dbReference type="PROSITE" id="PS00912">
    <property type="entry name" value="DHODEHASE_2"/>
    <property type="match status" value="1"/>
</dbReference>
<dbReference type="EMBL" id="JAGVSJ010000001">
    <property type="protein sequence ID" value="MBX8631048.1"/>
    <property type="molecule type" value="Genomic_DNA"/>
</dbReference>
<feature type="domain" description="Dihydroorotate dehydrogenase catalytic" evidence="13">
    <location>
        <begin position="4"/>
        <end position="282"/>
    </location>
</feature>
<accession>A0A8J8CA31</accession>
<dbReference type="GO" id="GO:0005737">
    <property type="term" value="C:cytoplasm"/>
    <property type="evidence" value="ECO:0007669"/>
    <property type="project" value="UniProtKB-SubCell"/>
</dbReference>
<dbReference type="FunFam" id="3.20.20.70:FF:000027">
    <property type="entry name" value="Dihydropyrimidine dehydrogenase [NADP(+)]"/>
    <property type="match status" value="1"/>
</dbReference>
<dbReference type="PIRSF" id="PIRSF000164">
    <property type="entry name" value="DHO_oxidase"/>
    <property type="match status" value="1"/>
</dbReference>
<dbReference type="InterPro" id="IPR049622">
    <property type="entry name" value="Dihydroorotate_DH_I"/>
</dbReference>
<dbReference type="Pfam" id="PF01180">
    <property type="entry name" value="DHO_dh"/>
    <property type="match status" value="1"/>
</dbReference>
<comment type="catalytic activity">
    <reaction evidence="11">
        <text>(S)-dihydroorotate + NAD(+) = orotate + NADH + H(+)</text>
        <dbReference type="Rhea" id="RHEA:13513"/>
        <dbReference type="ChEBI" id="CHEBI:15378"/>
        <dbReference type="ChEBI" id="CHEBI:30839"/>
        <dbReference type="ChEBI" id="CHEBI:30864"/>
        <dbReference type="ChEBI" id="CHEBI:57540"/>
        <dbReference type="ChEBI" id="CHEBI:57945"/>
        <dbReference type="EC" id="1.3.1.14"/>
    </reaction>
</comment>
<evidence type="ECO:0000313" key="15">
    <source>
        <dbReference type="Proteomes" id="UP000716004"/>
    </source>
</evidence>
<dbReference type="UniPathway" id="UPA00070"/>
<feature type="binding site" evidence="12">
    <location>
        <position position="42"/>
    </location>
    <ligand>
        <name>substrate</name>
    </ligand>
</feature>
<comment type="subunit">
    <text evidence="5">Heterotetramer of 2 PyrK and 2 PyrD type B subunits.</text>
</comment>
<dbReference type="InterPro" id="IPR001295">
    <property type="entry name" value="Dihydroorotate_DH_CS"/>
</dbReference>
<dbReference type="Proteomes" id="UP000716004">
    <property type="component" value="Unassembled WGS sequence"/>
</dbReference>